<dbReference type="FunFam" id="2.70.150.10:FF:000060">
    <property type="entry name" value="Cation-transporting ATPase"/>
    <property type="match status" value="1"/>
</dbReference>
<protein>
    <submittedName>
        <fullName evidence="16">AT132 ATPase</fullName>
    </submittedName>
</protein>
<dbReference type="Pfam" id="PF13246">
    <property type="entry name" value="Cation_ATPase"/>
    <property type="match status" value="1"/>
</dbReference>
<dbReference type="Proteomes" id="UP000536260">
    <property type="component" value="Unassembled WGS sequence"/>
</dbReference>
<keyword evidence="9 12" id="KW-1133">Transmembrane helix</keyword>
<dbReference type="SUPFAM" id="SSF81660">
    <property type="entry name" value="Metal cation-transporting ATPase, ATP-binding domain N"/>
    <property type="match status" value="1"/>
</dbReference>
<evidence type="ECO:0000256" key="7">
    <source>
        <dbReference type="ARBA" id="ARBA00022842"/>
    </source>
</evidence>
<dbReference type="InterPro" id="IPR059000">
    <property type="entry name" value="ATPase_P-type_domA"/>
</dbReference>
<feature type="transmembrane region" description="Helical" evidence="12">
    <location>
        <begin position="1021"/>
        <end position="1044"/>
    </location>
</feature>
<feature type="domain" description="P-type ATPase A" evidence="13">
    <location>
        <begin position="285"/>
        <end position="404"/>
    </location>
</feature>
<dbReference type="GO" id="GO:0016887">
    <property type="term" value="F:ATP hydrolysis activity"/>
    <property type="evidence" value="ECO:0007669"/>
    <property type="project" value="InterPro"/>
</dbReference>
<dbReference type="NCBIfam" id="TIGR01657">
    <property type="entry name" value="P-ATPase-V"/>
    <property type="match status" value="1"/>
</dbReference>
<dbReference type="Gene3D" id="3.40.1110.10">
    <property type="entry name" value="Calcium-transporting ATPase, cytoplasmic domain N"/>
    <property type="match status" value="1"/>
</dbReference>
<sequence>FADSSRLLGNRRPGYGTLQPDADPSRMVGTRARHSGREVTGYRTARWRVALCHAGSVLTAGLLLVLFHWKPSLEVQAKCRPCALGQADWVIIRDRFGQCSTARVRSEPLGEGSLEHHPGARLEQRPSSIAIGVSEEEESRDTIRLHPKEENILRYYLFEGMRYVWIERRQAFCKVSVLDEGWTCADLHLCRAGLHQQDHNIRRKIYGPNLIKVPVKSYARLLVEEVLNPFYIFQVFSIVLWVCDAYYYYAACIFLISTISLGLSLYETRKQSTTLQNMAKMSVGVRVRRPGGEEIVVSSADLVPGDCISLPADGMLVPCDAALLTGECMVNESMLTGESVPVMKTPLPAGSQAAATIYSPEEHRRHTLFCGTQVIQAKSYVGREVLAVVTRTGFCTAKGDLISSILYPKPVSFKFYKDAVKFVLFLAILAFIGTLYSILILVKNQVPVGQIIIRALDLVTVIVPPALPAAMTVGTIYAQNRLKKQGIFCISPPRINLCGKIRLVCFDKVNLGWCWGVSSFGGAGLDPPLFSPQTGTLTEEGLDIWGVVPLENNHFMPIVHEPRCLPAGPLLYSLAACHTVTLLRAQPIGDPVDLKMMESTGWRLEMMEEEEGELPTFQEFGTKVLAVMKPPPEEEQPRDRKHQSPVGILRRFPFSSSLQRMSVVAKPPAEASAHVYTKGAPEMVASLCRRDTGTLPADFSQMLRHYTTDGFRVLGLAYKPLSTVTTFEEALQLPRDSVESSLTFLGFLVMKNVLKPESAPVIRLLRNANIRPVMVTGDNMLTAVNVARSCRMVEQKERVIFVNASPPGHDKPAALKFLLAEHSQGEEQPEGPHQRDGCLLQPCHFALNGKSFAVVCEHFPDLLPKILIRATVFARMSPEQKTQLVCSLQEMNYCVGMCGDGANDCGALKAADVGISLSEAEASVASPFTSRLANIQCVPTVIREGRCSLVTSFGVFKYMALYSLVQFVSVLLLYTLNTNLSDFQFLFFDLIITTTVAVLMGRTGPAQELGVERPQGALISVLVLGSLILQTALLITVQVLTYFITVSQSWYVPLNSTVTAPQNLPNYENTVLFCVTGFQYLVLAVAMSKGYPFREPLYTNVLFLVVLVLLFSLMIWLTLYPLGFPKTLLKLRAIDDLNFKLLLLGIAALNFFAAFVLETALDHGLLGCLRKWRRQKPSKKLFKRLEKELSQQQASWPPLNEPLFATP</sequence>
<feature type="transmembrane region" description="Helical" evidence="12">
    <location>
        <begin position="958"/>
        <end position="977"/>
    </location>
</feature>
<evidence type="ECO:0000256" key="4">
    <source>
        <dbReference type="ARBA" id="ARBA00022723"/>
    </source>
</evidence>
<keyword evidence="17" id="KW-1185">Reference proteome</keyword>
<dbReference type="Gene3D" id="2.70.150.10">
    <property type="entry name" value="Calcium-transporting ATPase, cytoplasmic transduction domain A"/>
    <property type="match status" value="1"/>
</dbReference>
<dbReference type="SUPFAM" id="SSF56784">
    <property type="entry name" value="HAD-like"/>
    <property type="match status" value="1"/>
</dbReference>
<dbReference type="PANTHER" id="PTHR45630">
    <property type="entry name" value="CATION-TRANSPORTING ATPASE-RELATED"/>
    <property type="match status" value="1"/>
</dbReference>
<evidence type="ECO:0000256" key="6">
    <source>
        <dbReference type="ARBA" id="ARBA00022840"/>
    </source>
</evidence>
<dbReference type="SUPFAM" id="SSF81653">
    <property type="entry name" value="Calcium ATPase, transduction domain A"/>
    <property type="match status" value="1"/>
</dbReference>
<comment type="similarity">
    <text evidence="2">Belongs to the cation transport ATPase (P-type) (TC 3.A.3) family. Type V subfamily.</text>
</comment>
<dbReference type="InterPro" id="IPR023298">
    <property type="entry name" value="ATPase_P-typ_TM_dom_sf"/>
</dbReference>
<dbReference type="GO" id="GO:0005524">
    <property type="term" value="F:ATP binding"/>
    <property type="evidence" value="ECO:0007669"/>
    <property type="project" value="UniProtKB-KW"/>
</dbReference>
<evidence type="ECO:0000259" key="13">
    <source>
        <dbReference type="Pfam" id="PF00122"/>
    </source>
</evidence>
<gene>
    <name evidence="16" type="primary">Atp13a2</name>
    <name evidence="16" type="ORF">SYRPAR_R10089</name>
</gene>
<dbReference type="GO" id="GO:0031902">
    <property type="term" value="C:late endosome membrane"/>
    <property type="evidence" value="ECO:0007669"/>
    <property type="project" value="TreeGrafter"/>
</dbReference>
<evidence type="ECO:0000256" key="12">
    <source>
        <dbReference type="SAM" id="Phobius"/>
    </source>
</evidence>
<feature type="transmembrane region" description="Helical" evidence="12">
    <location>
        <begin position="419"/>
        <end position="439"/>
    </location>
</feature>
<feature type="non-terminal residue" evidence="16">
    <location>
        <position position="1207"/>
    </location>
</feature>
<dbReference type="PRINTS" id="PR00119">
    <property type="entry name" value="CATATPASE"/>
</dbReference>
<dbReference type="FunFam" id="3.40.50.1000:FF:000045">
    <property type="entry name" value="Cation-transporting ATPase"/>
    <property type="match status" value="1"/>
</dbReference>
<dbReference type="NCBIfam" id="TIGR01494">
    <property type="entry name" value="ATPase_P-type"/>
    <property type="match status" value="1"/>
</dbReference>
<keyword evidence="3 12" id="KW-0812">Transmembrane</keyword>
<proteinExistence type="inferred from homology"/>
<evidence type="ECO:0000259" key="14">
    <source>
        <dbReference type="Pfam" id="PF00690"/>
    </source>
</evidence>
<dbReference type="GO" id="GO:0015662">
    <property type="term" value="F:P-type ion transporter activity"/>
    <property type="evidence" value="ECO:0007669"/>
    <property type="project" value="InterPro"/>
</dbReference>
<comment type="subcellular location">
    <subcellularLocation>
        <location evidence="1">Membrane</location>
        <topology evidence="1">Multi-pass membrane protein</topology>
    </subcellularLocation>
</comment>
<organism evidence="16 17">
    <name type="scientific">Syrrhaptes paradoxus</name>
    <name type="common">Pallas's sandgrouse</name>
    <dbReference type="NCBI Taxonomy" id="302527"/>
    <lineage>
        <taxon>Eukaryota</taxon>
        <taxon>Metazoa</taxon>
        <taxon>Chordata</taxon>
        <taxon>Craniata</taxon>
        <taxon>Vertebrata</taxon>
        <taxon>Euteleostomi</taxon>
        <taxon>Archelosauria</taxon>
        <taxon>Archosauria</taxon>
        <taxon>Dinosauria</taxon>
        <taxon>Saurischia</taxon>
        <taxon>Theropoda</taxon>
        <taxon>Coelurosauria</taxon>
        <taxon>Aves</taxon>
        <taxon>Neognathae</taxon>
        <taxon>Neoaves</taxon>
        <taxon>Columbimorphae</taxon>
        <taxon>Pterocliformes</taxon>
        <taxon>Pteroclidae</taxon>
        <taxon>Syrrhaptes</taxon>
    </lineage>
</organism>
<dbReference type="InterPro" id="IPR023299">
    <property type="entry name" value="ATPase_P-typ_cyto_dom_N"/>
</dbReference>
<dbReference type="InterPro" id="IPR047821">
    <property type="entry name" value="P5B-type_ATPase"/>
</dbReference>
<keyword evidence="8" id="KW-1278">Translocase</keyword>
<dbReference type="EMBL" id="VZTO01026165">
    <property type="protein sequence ID" value="NXT29400.1"/>
    <property type="molecule type" value="Genomic_DNA"/>
</dbReference>
<comment type="caution">
    <text evidence="16">The sequence shown here is derived from an EMBL/GenBank/DDBJ whole genome shotgun (WGS) entry which is preliminary data.</text>
</comment>
<dbReference type="InterPro" id="IPR047819">
    <property type="entry name" value="P5A-ATPase_N"/>
</dbReference>
<feature type="transmembrane region" description="Helical" evidence="12">
    <location>
        <begin position="1070"/>
        <end position="1088"/>
    </location>
</feature>
<dbReference type="InterPro" id="IPR008250">
    <property type="entry name" value="ATPase_P-typ_transduc_dom_A_sf"/>
</dbReference>
<dbReference type="GO" id="GO:0010821">
    <property type="term" value="P:regulation of mitochondrion organization"/>
    <property type="evidence" value="ECO:0007669"/>
    <property type="project" value="TreeGrafter"/>
</dbReference>
<dbReference type="GO" id="GO:0015203">
    <property type="term" value="F:polyamine transmembrane transporter activity"/>
    <property type="evidence" value="ECO:0007669"/>
    <property type="project" value="TreeGrafter"/>
</dbReference>
<dbReference type="InterPro" id="IPR006544">
    <property type="entry name" value="P-type_TPase_V"/>
</dbReference>
<dbReference type="Pfam" id="PF12409">
    <property type="entry name" value="P5-ATPase"/>
    <property type="match status" value="1"/>
</dbReference>
<dbReference type="GO" id="GO:0061909">
    <property type="term" value="P:autophagosome-lysosome fusion"/>
    <property type="evidence" value="ECO:0007669"/>
    <property type="project" value="TreeGrafter"/>
</dbReference>
<keyword evidence="10 12" id="KW-0472">Membrane</keyword>
<dbReference type="PANTHER" id="PTHR45630:SF2">
    <property type="entry name" value="POLYAMINE-TRANSPORTING ATPASE 13A2"/>
    <property type="match status" value="1"/>
</dbReference>
<dbReference type="GO" id="GO:0016243">
    <property type="term" value="P:regulation of autophagosome size"/>
    <property type="evidence" value="ECO:0007669"/>
    <property type="project" value="TreeGrafter"/>
</dbReference>
<feature type="transmembrane region" description="Helical" evidence="12">
    <location>
        <begin position="1100"/>
        <end position="1122"/>
    </location>
</feature>
<feature type="domain" description="P5B-type ATPase N-terminal" evidence="15">
    <location>
        <begin position="38"/>
        <end position="165"/>
    </location>
</feature>
<dbReference type="InterPro" id="IPR001757">
    <property type="entry name" value="P_typ_ATPase"/>
</dbReference>
<feature type="region of interest" description="Disordered" evidence="11">
    <location>
        <begin position="1"/>
        <end position="35"/>
    </location>
</feature>
<feature type="transmembrane region" description="Helical" evidence="12">
    <location>
        <begin position="47"/>
        <end position="69"/>
    </location>
</feature>
<evidence type="ECO:0000256" key="3">
    <source>
        <dbReference type="ARBA" id="ARBA00022692"/>
    </source>
</evidence>
<dbReference type="InterPro" id="IPR004014">
    <property type="entry name" value="ATPase_P-typ_cation-transptr_N"/>
</dbReference>
<dbReference type="SUPFAM" id="SSF81665">
    <property type="entry name" value="Calcium ATPase, transmembrane domain M"/>
    <property type="match status" value="1"/>
</dbReference>
<reference evidence="16 17" key="1">
    <citation type="submission" date="2019-09" db="EMBL/GenBank/DDBJ databases">
        <title>Bird 10,000 Genomes (B10K) Project - Family phase.</title>
        <authorList>
            <person name="Zhang G."/>
        </authorList>
    </citation>
    <scope>NUCLEOTIDE SEQUENCE [LARGE SCALE GENOMIC DNA]</scope>
    <source>
        <strain evidence="16">B10K-DU-003-42</strain>
        <tissue evidence="16">Mixed tissue sample</tissue>
    </source>
</reference>
<evidence type="ECO:0000256" key="2">
    <source>
        <dbReference type="ARBA" id="ARBA00006000"/>
    </source>
</evidence>
<dbReference type="AlphaFoldDB" id="A0A7L3BHE9"/>
<evidence type="ECO:0000256" key="1">
    <source>
        <dbReference type="ARBA" id="ARBA00004141"/>
    </source>
</evidence>
<evidence type="ECO:0000256" key="5">
    <source>
        <dbReference type="ARBA" id="ARBA00022741"/>
    </source>
</evidence>
<feature type="transmembrane region" description="Helical" evidence="12">
    <location>
        <begin position="983"/>
        <end position="1000"/>
    </location>
</feature>
<dbReference type="CDD" id="cd07542">
    <property type="entry name" value="P-type_ATPase_cation"/>
    <property type="match status" value="1"/>
</dbReference>
<evidence type="ECO:0000256" key="9">
    <source>
        <dbReference type="ARBA" id="ARBA00022989"/>
    </source>
</evidence>
<keyword evidence="7" id="KW-0460">Magnesium</keyword>
<evidence type="ECO:0000256" key="11">
    <source>
        <dbReference type="SAM" id="MobiDB-lite"/>
    </source>
</evidence>
<evidence type="ECO:0000256" key="10">
    <source>
        <dbReference type="ARBA" id="ARBA00023136"/>
    </source>
</evidence>
<keyword evidence="4" id="KW-0479">Metal-binding</keyword>
<feature type="transmembrane region" description="Helical" evidence="12">
    <location>
        <begin position="221"/>
        <end position="240"/>
    </location>
</feature>
<dbReference type="InterPro" id="IPR023214">
    <property type="entry name" value="HAD_sf"/>
</dbReference>
<dbReference type="GO" id="GO:0006874">
    <property type="term" value="P:intracellular calcium ion homeostasis"/>
    <property type="evidence" value="ECO:0007669"/>
    <property type="project" value="TreeGrafter"/>
</dbReference>
<keyword evidence="6" id="KW-0067">ATP-binding</keyword>
<dbReference type="GO" id="GO:0046872">
    <property type="term" value="F:metal ion binding"/>
    <property type="evidence" value="ECO:0007669"/>
    <property type="project" value="UniProtKB-KW"/>
</dbReference>
<keyword evidence="5" id="KW-0547">Nucleotide-binding</keyword>
<evidence type="ECO:0000313" key="17">
    <source>
        <dbReference type="Proteomes" id="UP000536260"/>
    </source>
</evidence>
<feature type="non-terminal residue" evidence="16">
    <location>
        <position position="1"/>
    </location>
</feature>
<evidence type="ECO:0000313" key="16">
    <source>
        <dbReference type="EMBL" id="NXT29400.1"/>
    </source>
</evidence>
<feature type="domain" description="Cation-transporting P-type ATPase N-terminal" evidence="14">
    <location>
        <begin position="192"/>
        <end position="241"/>
    </location>
</feature>
<feature type="transmembrane region" description="Helical" evidence="12">
    <location>
        <begin position="451"/>
        <end position="478"/>
    </location>
</feature>
<dbReference type="GO" id="GO:0019829">
    <property type="term" value="F:ATPase-coupled monoatomic cation transmembrane transporter activity"/>
    <property type="evidence" value="ECO:0007669"/>
    <property type="project" value="InterPro"/>
</dbReference>
<accession>A0A7L3BHE9</accession>
<feature type="transmembrane region" description="Helical" evidence="12">
    <location>
        <begin position="246"/>
        <end position="266"/>
    </location>
</feature>
<name>A0A7L3BHE9_9AVES</name>
<dbReference type="Pfam" id="PF00122">
    <property type="entry name" value="E1-E2_ATPase"/>
    <property type="match status" value="1"/>
</dbReference>
<evidence type="ECO:0000256" key="8">
    <source>
        <dbReference type="ARBA" id="ARBA00022967"/>
    </source>
</evidence>
<evidence type="ECO:0000259" key="15">
    <source>
        <dbReference type="Pfam" id="PF12409"/>
    </source>
</evidence>
<dbReference type="InterPro" id="IPR036412">
    <property type="entry name" value="HAD-like_sf"/>
</dbReference>
<dbReference type="Gene3D" id="3.40.50.1000">
    <property type="entry name" value="HAD superfamily/HAD-like"/>
    <property type="match status" value="1"/>
</dbReference>
<dbReference type="FunFam" id="1.20.1110.10:FF:000023">
    <property type="entry name" value="Cation-transporting ATPase"/>
    <property type="match status" value="1"/>
</dbReference>
<feature type="transmembrane region" description="Helical" evidence="12">
    <location>
        <begin position="1142"/>
        <end position="1169"/>
    </location>
</feature>
<dbReference type="Pfam" id="PF00690">
    <property type="entry name" value="Cation_ATPase_N"/>
    <property type="match status" value="1"/>
</dbReference>